<evidence type="ECO:0000256" key="6">
    <source>
        <dbReference type="ARBA" id="ARBA00022438"/>
    </source>
</evidence>
<dbReference type="Pfam" id="PF17900">
    <property type="entry name" value="Peptidase_M1_N"/>
    <property type="match status" value="1"/>
</dbReference>
<evidence type="ECO:0000256" key="11">
    <source>
        <dbReference type="ARBA" id="ARBA00023049"/>
    </source>
</evidence>
<keyword evidence="10" id="KW-0862">Zinc</keyword>
<keyword evidence="9 15" id="KW-0378">Hydrolase</keyword>
<comment type="cofactor">
    <cofactor evidence="2">
        <name>Zn(2+)</name>
        <dbReference type="ChEBI" id="CHEBI:29105"/>
    </cofactor>
</comment>
<dbReference type="EMBL" id="CP002691">
    <property type="protein sequence ID" value="AEE48135.1"/>
    <property type="molecule type" value="Genomic_DNA"/>
</dbReference>
<evidence type="ECO:0000256" key="4">
    <source>
        <dbReference type="ARBA" id="ARBA00012564"/>
    </source>
</evidence>
<dbReference type="InterPro" id="IPR027268">
    <property type="entry name" value="Peptidase_M4/M1_CTD_sf"/>
</dbReference>
<keyword evidence="12" id="KW-0732">Signal</keyword>
<dbReference type="Gene3D" id="1.10.390.10">
    <property type="entry name" value="Neutral Protease Domain 2"/>
    <property type="match status" value="1"/>
</dbReference>
<dbReference type="GO" id="GO:0043171">
    <property type="term" value="P:peptide catabolic process"/>
    <property type="evidence" value="ECO:0007669"/>
    <property type="project" value="TreeGrafter"/>
</dbReference>
<dbReference type="SUPFAM" id="SSF55486">
    <property type="entry name" value="Metalloproteases ('zincins'), catalytic domain"/>
    <property type="match status" value="1"/>
</dbReference>
<dbReference type="OrthoDB" id="100605at2"/>
<dbReference type="STRING" id="760192.Halhy_0222"/>
<organism evidence="15 16">
    <name type="scientific">Haliscomenobacter hydrossis (strain ATCC 27775 / DSM 1100 / LMG 10767 / O)</name>
    <dbReference type="NCBI Taxonomy" id="760192"/>
    <lineage>
        <taxon>Bacteria</taxon>
        <taxon>Pseudomonadati</taxon>
        <taxon>Bacteroidota</taxon>
        <taxon>Saprospiria</taxon>
        <taxon>Saprospirales</taxon>
        <taxon>Haliscomenobacteraceae</taxon>
        <taxon>Haliscomenobacter</taxon>
    </lineage>
</organism>
<dbReference type="HOGENOM" id="CLU_014298_1_0_10"/>
<dbReference type="InterPro" id="IPR050344">
    <property type="entry name" value="Peptidase_M1_aminopeptidases"/>
</dbReference>
<protein>
    <recommendedName>
        <fullName evidence="5">Aminopeptidase N</fullName>
        <ecNumber evidence="4">3.4.11.2</ecNumber>
    </recommendedName>
</protein>
<dbReference type="Pfam" id="PF01433">
    <property type="entry name" value="Peptidase_M1"/>
    <property type="match status" value="1"/>
</dbReference>
<proteinExistence type="inferred from homology"/>
<dbReference type="Proteomes" id="UP000008461">
    <property type="component" value="Chromosome"/>
</dbReference>
<evidence type="ECO:0000313" key="16">
    <source>
        <dbReference type="Proteomes" id="UP000008461"/>
    </source>
</evidence>
<gene>
    <name evidence="15" type="ordered locus">Halhy_0222</name>
</gene>
<evidence type="ECO:0000256" key="12">
    <source>
        <dbReference type="SAM" id="SignalP"/>
    </source>
</evidence>
<feature type="chain" id="PRO_5003312132" description="Aminopeptidase N" evidence="12">
    <location>
        <begin position="24"/>
        <end position="557"/>
    </location>
</feature>
<dbReference type="CDD" id="cd09603">
    <property type="entry name" value="M1_APN_like"/>
    <property type="match status" value="1"/>
</dbReference>
<dbReference type="SUPFAM" id="SSF63737">
    <property type="entry name" value="Leukotriene A4 hydrolase N-terminal domain"/>
    <property type="match status" value="1"/>
</dbReference>
<evidence type="ECO:0000256" key="10">
    <source>
        <dbReference type="ARBA" id="ARBA00022833"/>
    </source>
</evidence>
<dbReference type="KEGG" id="hhy:Halhy_0222"/>
<dbReference type="RefSeq" id="WP_013762699.1">
    <property type="nucleotide sequence ID" value="NC_015510.1"/>
</dbReference>
<dbReference type="PRINTS" id="PR00756">
    <property type="entry name" value="ALADIPTASE"/>
</dbReference>
<dbReference type="InterPro" id="IPR001930">
    <property type="entry name" value="Peptidase_M1"/>
</dbReference>
<keyword evidence="7" id="KW-0645">Protease</keyword>
<evidence type="ECO:0000256" key="9">
    <source>
        <dbReference type="ARBA" id="ARBA00022801"/>
    </source>
</evidence>
<sequence>MHCCLKLVLLLPLLCLQAFSIYADNYPKNLNIDILHYTFELKLSDATDEIFGVTTMQVLFKKEGIGKLRLDLVKANAALQGKGMTVESITQQGKSLAYTHADNVLWVSLPQPSNANSESQFVITYHGIPADGLRIGSTKYGDRSFFNENWPNRARHWLPTVDHPYEKASSEFVVRAPAHYQVVSNGLLMEETNLDASTKLTHWKQAIPVSSWLYVLGVAEFAVQYVGWFEGKSIQTWVYNKDREAGFYDFAEPTKQALGFFSDYVGPYVYEKIANVETPSVKGGMETSSAIFYGEELVDGKRSTRLRNVVIHELAHQWFGNAVTESSWDDAWLSEGFATYFTMLFIEHAYGRAELLSQLQAAKKTTYANLAKDPGYKIVADRSPEIGPVTNALTYQKGAWILHMLRNLLGDAAFQTGIRDYYQRFINGHATTTDFRLAMERASGKDLKSFFDQWLYQGGYIALKGSWTYDPDSKLVKIMLQQTQPSVYVFDFSIEVGCYKAGELLPSISKHPVNARTIEIVIPAASKPEKIELDPHLVLLATWEFVETTPPSNTKKK</sequence>
<keyword evidence="8" id="KW-0479">Metal-binding</keyword>
<dbReference type="GO" id="GO:0008270">
    <property type="term" value="F:zinc ion binding"/>
    <property type="evidence" value="ECO:0007669"/>
    <property type="project" value="InterPro"/>
</dbReference>
<dbReference type="GO" id="GO:0016020">
    <property type="term" value="C:membrane"/>
    <property type="evidence" value="ECO:0007669"/>
    <property type="project" value="TreeGrafter"/>
</dbReference>
<dbReference type="eggNOG" id="COG0308">
    <property type="taxonomic scope" value="Bacteria"/>
</dbReference>
<accession>F4KUV9</accession>
<dbReference type="Gene3D" id="2.60.40.1730">
    <property type="entry name" value="tricorn interacting facor f3 domain"/>
    <property type="match status" value="1"/>
</dbReference>
<dbReference type="GO" id="GO:0070006">
    <property type="term" value="F:metalloaminopeptidase activity"/>
    <property type="evidence" value="ECO:0007669"/>
    <property type="project" value="TreeGrafter"/>
</dbReference>
<dbReference type="GO" id="GO:0005737">
    <property type="term" value="C:cytoplasm"/>
    <property type="evidence" value="ECO:0007669"/>
    <property type="project" value="TreeGrafter"/>
</dbReference>
<evidence type="ECO:0000256" key="3">
    <source>
        <dbReference type="ARBA" id="ARBA00010136"/>
    </source>
</evidence>
<evidence type="ECO:0000256" key="1">
    <source>
        <dbReference type="ARBA" id="ARBA00000098"/>
    </source>
</evidence>
<name>F4KUV9_HALH1</name>
<dbReference type="GO" id="GO:0006508">
    <property type="term" value="P:proteolysis"/>
    <property type="evidence" value="ECO:0007669"/>
    <property type="project" value="UniProtKB-KW"/>
</dbReference>
<feature type="domain" description="Aminopeptidase N-like N-terminal" evidence="14">
    <location>
        <begin position="36"/>
        <end position="213"/>
    </location>
</feature>
<dbReference type="GO" id="GO:0042277">
    <property type="term" value="F:peptide binding"/>
    <property type="evidence" value="ECO:0007669"/>
    <property type="project" value="TreeGrafter"/>
</dbReference>
<feature type="signal peptide" evidence="12">
    <location>
        <begin position="1"/>
        <end position="23"/>
    </location>
</feature>
<keyword evidence="11" id="KW-0482">Metalloprotease</keyword>
<dbReference type="AlphaFoldDB" id="F4KUV9"/>
<keyword evidence="16" id="KW-1185">Reference proteome</keyword>
<dbReference type="GO" id="GO:0016285">
    <property type="term" value="F:alanyl aminopeptidase activity"/>
    <property type="evidence" value="ECO:0007669"/>
    <property type="project" value="UniProtKB-EC"/>
</dbReference>
<evidence type="ECO:0000259" key="14">
    <source>
        <dbReference type="Pfam" id="PF17900"/>
    </source>
</evidence>
<evidence type="ECO:0000256" key="5">
    <source>
        <dbReference type="ARBA" id="ARBA00015611"/>
    </source>
</evidence>
<dbReference type="PANTHER" id="PTHR11533">
    <property type="entry name" value="PROTEASE M1 ZINC METALLOPROTEASE"/>
    <property type="match status" value="1"/>
</dbReference>
<evidence type="ECO:0000259" key="13">
    <source>
        <dbReference type="Pfam" id="PF01433"/>
    </source>
</evidence>
<evidence type="ECO:0000256" key="7">
    <source>
        <dbReference type="ARBA" id="ARBA00022670"/>
    </source>
</evidence>
<keyword evidence="6 15" id="KW-0031">Aminopeptidase</keyword>
<evidence type="ECO:0000313" key="15">
    <source>
        <dbReference type="EMBL" id="AEE48135.1"/>
    </source>
</evidence>
<reference evidence="15 16" key="1">
    <citation type="journal article" date="2011" name="Stand. Genomic Sci.">
        <title>Complete genome sequence of Haliscomenobacter hydrossis type strain (O).</title>
        <authorList>
            <consortium name="US DOE Joint Genome Institute (JGI-PGF)"/>
            <person name="Daligault H."/>
            <person name="Lapidus A."/>
            <person name="Zeytun A."/>
            <person name="Nolan M."/>
            <person name="Lucas S."/>
            <person name="Del Rio T.G."/>
            <person name="Tice H."/>
            <person name="Cheng J.F."/>
            <person name="Tapia R."/>
            <person name="Han C."/>
            <person name="Goodwin L."/>
            <person name="Pitluck S."/>
            <person name="Liolios K."/>
            <person name="Pagani I."/>
            <person name="Ivanova N."/>
            <person name="Huntemann M."/>
            <person name="Mavromatis K."/>
            <person name="Mikhailova N."/>
            <person name="Pati A."/>
            <person name="Chen A."/>
            <person name="Palaniappan K."/>
            <person name="Land M."/>
            <person name="Hauser L."/>
            <person name="Brambilla E.M."/>
            <person name="Rohde M."/>
            <person name="Verbarg S."/>
            <person name="Goker M."/>
            <person name="Bristow J."/>
            <person name="Eisen J.A."/>
            <person name="Markowitz V."/>
            <person name="Hugenholtz P."/>
            <person name="Kyrpides N.C."/>
            <person name="Klenk H.P."/>
            <person name="Woyke T."/>
        </authorList>
    </citation>
    <scope>NUCLEOTIDE SEQUENCE [LARGE SCALE GENOMIC DNA]</scope>
    <source>
        <strain evidence="16">ATCC 27775 / DSM 1100 / LMG 10767 / O</strain>
    </source>
</reference>
<comment type="catalytic activity">
    <reaction evidence="1">
        <text>Release of an N-terminal amino acid, Xaa-|-Yaa- from a peptide, amide or arylamide. Xaa is preferably Ala, but may be most amino acids including Pro (slow action). When a terminal hydrophobic residue is followed by a prolyl residue, the two may be released as an intact Xaa-Pro dipeptide.</text>
        <dbReference type="EC" id="3.4.11.2"/>
    </reaction>
</comment>
<evidence type="ECO:0000256" key="8">
    <source>
        <dbReference type="ARBA" id="ARBA00022723"/>
    </source>
</evidence>
<dbReference type="InterPro" id="IPR042097">
    <property type="entry name" value="Aminopeptidase_N-like_N_sf"/>
</dbReference>
<evidence type="ECO:0000256" key="2">
    <source>
        <dbReference type="ARBA" id="ARBA00001947"/>
    </source>
</evidence>
<dbReference type="GO" id="GO:0005615">
    <property type="term" value="C:extracellular space"/>
    <property type="evidence" value="ECO:0007669"/>
    <property type="project" value="TreeGrafter"/>
</dbReference>
<comment type="similarity">
    <text evidence="3">Belongs to the peptidase M1 family.</text>
</comment>
<feature type="domain" description="Peptidase M1 membrane alanine aminopeptidase" evidence="13">
    <location>
        <begin position="253"/>
        <end position="454"/>
    </location>
</feature>
<dbReference type="InterPro" id="IPR045357">
    <property type="entry name" value="Aminopeptidase_N-like_N"/>
</dbReference>
<dbReference type="PANTHER" id="PTHR11533:SF174">
    <property type="entry name" value="PUROMYCIN-SENSITIVE AMINOPEPTIDASE-RELATED"/>
    <property type="match status" value="1"/>
</dbReference>
<reference key="2">
    <citation type="submission" date="2011-04" db="EMBL/GenBank/DDBJ databases">
        <title>Complete sequence of chromosome of Haliscomenobacter hydrossis DSM 1100.</title>
        <authorList>
            <consortium name="US DOE Joint Genome Institute (JGI-PGF)"/>
            <person name="Lucas S."/>
            <person name="Han J."/>
            <person name="Lapidus A."/>
            <person name="Bruce D."/>
            <person name="Goodwin L."/>
            <person name="Pitluck S."/>
            <person name="Peters L."/>
            <person name="Kyrpides N."/>
            <person name="Mavromatis K."/>
            <person name="Ivanova N."/>
            <person name="Ovchinnikova G."/>
            <person name="Pagani I."/>
            <person name="Daligault H."/>
            <person name="Detter J.C."/>
            <person name="Han C."/>
            <person name="Land M."/>
            <person name="Hauser L."/>
            <person name="Markowitz V."/>
            <person name="Cheng J.-F."/>
            <person name="Hugenholtz P."/>
            <person name="Woyke T."/>
            <person name="Wu D."/>
            <person name="Verbarg S."/>
            <person name="Frueling A."/>
            <person name="Brambilla E."/>
            <person name="Klenk H.-P."/>
            <person name="Eisen J.A."/>
        </authorList>
    </citation>
    <scope>NUCLEOTIDE SEQUENCE</scope>
    <source>
        <strain>DSM 1100</strain>
    </source>
</reference>
<dbReference type="EC" id="3.4.11.2" evidence="4"/>
<dbReference type="InterPro" id="IPR014782">
    <property type="entry name" value="Peptidase_M1_dom"/>
</dbReference>